<feature type="domain" description="ABC1 atypical kinase-like" evidence="7">
    <location>
        <begin position="360"/>
        <end position="599"/>
    </location>
</feature>
<dbReference type="InterPro" id="IPR011009">
    <property type="entry name" value="Kinase-like_dom_sf"/>
</dbReference>
<dbReference type="PANTHER" id="PTHR43851:SF3">
    <property type="entry name" value="COENZYME Q8"/>
    <property type="match status" value="1"/>
</dbReference>
<dbReference type="CDD" id="cd13970">
    <property type="entry name" value="ABC1_ADCK3"/>
    <property type="match status" value="1"/>
</dbReference>
<dbReference type="PANTHER" id="PTHR43851">
    <property type="match status" value="1"/>
</dbReference>
<dbReference type="GO" id="GO:0016740">
    <property type="term" value="F:transferase activity"/>
    <property type="evidence" value="ECO:0007669"/>
    <property type="project" value="UniProtKB-KW"/>
</dbReference>
<keyword evidence="9" id="KW-1185">Reference proteome</keyword>
<evidence type="ECO:0000256" key="2">
    <source>
        <dbReference type="ARBA" id="ARBA00009670"/>
    </source>
</evidence>
<dbReference type="SUPFAM" id="SSF56112">
    <property type="entry name" value="Protein kinase-like (PK-like)"/>
    <property type="match status" value="1"/>
</dbReference>
<dbReference type="STRING" id="400727.A0A2T7NXQ7"/>
<dbReference type="EMBL" id="PZQS01000008">
    <property type="protein sequence ID" value="PVD25959.1"/>
    <property type="molecule type" value="Genomic_DNA"/>
</dbReference>
<keyword evidence="4" id="KW-0547">Nucleotide-binding</keyword>
<dbReference type="Pfam" id="PF03109">
    <property type="entry name" value="ABC1"/>
    <property type="match status" value="1"/>
</dbReference>
<feature type="compositionally biased region" description="Polar residues" evidence="6">
    <location>
        <begin position="168"/>
        <end position="190"/>
    </location>
</feature>
<dbReference type="InterPro" id="IPR034646">
    <property type="entry name" value="ADCK3_dom"/>
</dbReference>
<sequence length="704" mass="78107">MEVQKANLTRKHSSHNFDGLSLKTLKRFIMAWRGDVAGFIRGLESIRRALGEYQGREWQRMWVNSSLRSAVQQARSSAPDINPEQFQAVMKERVSQVTSQAASLANLIKGQASGVLETFQSGGQLEYGVVKENAVHSSDDATLVKTESKNNKGHSSSSAPFESDEKSSTVLSGVPRSNVTVGESSTLAESVQARTMSTLTLQNRNVGESTGGIQATARTQASAGGLTVDMHAQNEKGASSSSPPRIVQKPPPQKLSDRARERHVPANRISRLMSYGGLAAGLGAGALAEVTRRTLGLQQGSRSSDKGVLDSNPFLTEANAERIVNTLCRVRGAALKLGQMLSIQDSSMINPQLQAIFERVRQSADFMPARQMTKVMNKELGPSWEDKFQSFEEKPFAAASIGQVHRGVLLDGRDVAIKIQYPGVGKSIESDINNLMAVLSVWNILPEGLYVDSVIKVAKRELAWEVDYVREAECGIRFRELLKGDEMLYVPEVIPELSRRHVLTTEFVEGVPLDKCVDFDQETRNKIGSGILRLCLMELFQWRFMQTDPNWSNFLYNPVTEKLILLDFGASREYNKTFVDTYIKVIHSASVGDKQGILEGSRKLGFLTGYESKVMEDAHCEAVLILGEAFAKHQEFDFGLQSTTHRIQTLIPIMLRHRLAPPPEETYSLHRKMSGAFLLCAKLGSKVQCHTMFEEIWNNYDFGQ</sequence>
<dbReference type="InterPro" id="IPR004147">
    <property type="entry name" value="ABC1_dom"/>
</dbReference>
<evidence type="ECO:0000256" key="5">
    <source>
        <dbReference type="ARBA" id="ARBA00022840"/>
    </source>
</evidence>
<gene>
    <name evidence="8" type="ORF">C0Q70_13625</name>
</gene>
<comment type="caution">
    <text evidence="8">The sequence shown here is derived from an EMBL/GenBank/DDBJ whole genome shotgun (WGS) entry which is preliminary data.</text>
</comment>
<feature type="region of interest" description="Disordered" evidence="6">
    <location>
        <begin position="138"/>
        <end position="190"/>
    </location>
</feature>
<evidence type="ECO:0000256" key="3">
    <source>
        <dbReference type="ARBA" id="ARBA00022679"/>
    </source>
</evidence>
<comment type="similarity">
    <text evidence="2">Belongs to the protein kinase superfamily. ADCK protein kinase family.</text>
</comment>
<keyword evidence="3" id="KW-0808">Transferase</keyword>
<dbReference type="InterPro" id="IPR051409">
    <property type="entry name" value="Atypical_kinase_ADCK"/>
</dbReference>
<evidence type="ECO:0000256" key="4">
    <source>
        <dbReference type="ARBA" id="ARBA00022741"/>
    </source>
</evidence>
<evidence type="ECO:0000259" key="7">
    <source>
        <dbReference type="Pfam" id="PF03109"/>
    </source>
</evidence>
<dbReference type="GO" id="GO:0006744">
    <property type="term" value="P:ubiquinone biosynthetic process"/>
    <property type="evidence" value="ECO:0007669"/>
    <property type="project" value="TreeGrafter"/>
</dbReference>
<organism evidence="8 9">
    <name type="scientific">Pomacea canaliculata</name>
    <name type="common">Golden apple snail</name>
    <dbReference type="NCBI Taxonomy" id="400727"/>
    <lineage>
        <taxon>Eukaryota</taxon>
        <taxon>Metazoa</taxon>
        <taxon>Spiralia</taxon>
        <taxon>Lophotrochozoa</taxon>
        <taxon>Mollusca</taxon>
        <taxon>Gastropoda</taxon>
        <taxon>Caenogastropoda</taxon>
        <taxon>Architaenioglossa</taxon>
        <taxon>Ampullarioidea</taxon>
        <taxon>Ampullariidae</taxon>
        <taxon>Pomacea</taxon>
    </lineage>
</organism>
<accession>A0A2T7NXQ7</accession>
<evidence type="ECO:0000313" key="9">
    <source>
        <dbReference type="Proteomes" id="UP000245119"/>
    </source>
</evidence>
<dbReference type="Proteomes" id="UP000245119">
    <property type="component" value="Linkage Group LG8"/>
</dbReference>
<proteinExistence type="inferred from homology"/>
<comment type="pathway">
    <text evidence="1">Cofactor biosynthesis; ubiquinone biosynthesis.</text>
</comment>
<protein>
    <recommendedName>
        <fullName evidence="7">ABC1 atypical kinase-like domain-containing protein</fullName>
    </recommendedName>
</protein>
<evidence type="ECO:0000256" key="6">
    <source>
        <dbReference type="SAM" id="MobiDB-lite"/>
    </source>
</evidence>
<keyword evidence="5" id="KW-0067">ATP-binding</keyword>
<name>A0A2T7NXQ7_POMCA</name>
<dbReference type="GO" id="GO:0005524">
    <property type="term" value="F:ATP binding"/>
    <property type="evidence" value="ECO:0007669"/>
    <property type="project" value="UniProtKB-KW"/>
</dbReference>
<dbReference type="OrthoDB" id="201153at2759"/>
<dbReference type="AlphaFoldDB" id="A0A2T7NXQ7"/>
<evidence type="ECO:0000313" key="8">
    <source>
        <dbReference type="EMBL" id="PVD25959.1"/>
    </source>
</evidence>
<evidence type="ECO:0000256" key="1">
    <source>
        <dbReference type="ARBA" id="ARBA00004749"/>
    </source>
</evidence>
<reference evidence="8 9" key="1">
    <citation type="submission" date="2018-04" db="EMBL/GenBank/DDBJ databases">
        <title>The genome of golden apple snail Pomacea canaliculata provides insight into stress tolerance and invasive adaptation.</title>
        <authorList>
            <person name="Liu C."/>
            <person name="Liu B."/>
            <person name="Ren Y."/>
            <person name="Zhang Y."/>
            <person name="Wang H."/>
            <person name="Li S."/>
            <person name="Jiang F."/>
            <person name="Yin L."/>
            <person name="Zhang G."/>
            <person name="Qian W."/>
            <person name="Fan W."/>
        </authorList>
    </citation>
    <scope>NUCLEOTIDE SEQUENCE [LARGE SCALE GENOMIC DNA]</scope>
    <source>
        <strain evidence="8">SZHN2017</strain>
        <tissue evidence="8">Muscle</tissue>
    </source>
</reference>
<feature type="region of interest" description="Disordered" evidence="6">
    <location>
        <begin position="234"/>
        <end position="261"/>
    </location>
</feature>